<protein>
    <submittedName>
        <fullName evidence="1">Uncharacterized protein</fullName>
    </submittedName>
</protein>
<reference evidence="1" key="2">
    <citation type="submission" date="2023-02" db="EMBL/GenBank/DDBJ databases">
        <authorList>
            <person name="Rayyan A."/>
            <person name="Meyer T."/>
            <person name="Kyndt J.A."/>
        </authorList>
    </citation>
    <scope>NUCLEOTIDE SEQUENCE</scope>
    <source>
        <strain evidence="1">DSM 9987</strain>
    </source>
</reference>
<evidence type="ECO:0000313" key="2">
    <source>
        <dbReference type="Proteomes" id="UP001165652"/>
    </source>
</evidence>
<dbReference type="RefSeq" id="WP_272775653.1">
    <property type="nucleotide sequence ID" value="NZ_JAQQLI010000003.1"/>
</dbReference>
<gene>
    <name evidence="1" type="ORF">PQJ73_03845</name>
</gene>
<keyword evidence="2" id="KW-1185">Reference proteome</keyword>
<reference evidence="1" key="1">
    <citation type="journal article" date="2023" name="Microbiol Resour">
        <title>Genome Sequences of Rhodoplanes serenus and Two Thermotolerant Strains, Rhodoplanes tepidamans and 'Rhodoplanes cryptolactis,' Further Refine the Genus.</title>
        <authorList>
            <person name="Rayyan A.A."/>
            <person name="Kyndt J.A."/>
        </authorList>
    </citation>
    <scope>NUCLEOTIDE SEQUENCE</scope>
    <source>
        <strain evidence="1">DSM 9987</strain>
    </source>
</reference>
<proteinExistence type="predicted"/>
<evidence type="ECO:0000313" key="1">
    <source>
        <dbReference type="EMBL" id="MDC7784807.1"/>
    </source>
</evidence>
<sequence>MHPDNDIELKCPERALWLAVIQAAISDACATYCLVGKTHTKYVLSTDRSAALNREAARRWLTGRSRDFREVCSLAGLNWEAVHDVAVKLQAAGWPPGVRMRLDRGP</sequence>
<dbReference type="Proteomes" id="UP001165652">
    <property type="component" value="Unassembled WGS sequence"/>
</dbReference>
<accession>A0ABT5J5U5</accession>
<organism evidence="1 2">
    <name type="scientific">Rhodoplanes tepidamans</name>
    <name type="common">Rhodoplanes cryptolactis</name>
    <dbReference type="NCBI Taxonomy" id="200616"/>
    <lineage>
        <taxon>Bacteria</taxon>
        <taxon>Pseudomonadati</taxon>
        <taxon>Pseudomonadota</taxon>
        <taxon>Alphaproteobacteria</taxon>
        <taxon>Hyphomicrobiales</taxon>
        <taxon>Nitrobacteraceae</taxon>
        <taxon>Rhodoplanes</taxon>
    </lineage>
</organism>
<name>A0ABT5J5U5_RHOTP</name>
<dbReference type="EMBL" id="JAQQLI010000003">
    <property type="protein sequence ID" value="MDC7784807.1"/>
    <property type="molecule type" value="Genomic_DNA"/>
</dbReference>
<comment type="caution">
    <text evidence="1">The sequence shown here is derived from an EMBL/GenBank/DDBJ whole genome shotgun (WGS) entry which is preliminary data.</text>
</comment>